<evidence type="ECO:0000256" key="1">
    <source>
        <dbReference type="SAM" id="Coils"/>
    </source>
</evidence>
<proteinExistence type="predicted"/>
<dbReference type="Pfam" id="PF05137">
    <property type="entry name" value="PilN"/>
    <property type="match status" value="1"/>
</dbReference>
<accession>K9X1S7</accession>
<dbReference type="RefSeq" id="WP_015209675.1">
    <property type="nucleotide sequence ID" value="NC_019757.1"/>
</dbReference>
<dbReference type="Proteomes" id="UP000010475">
    <property type="component" value="Chromosome"/>
</dbReference>
<dbReference type="OrthoDB" id="422602at2"/>
<reference evidence="3 4" key="1">
    <citation type="submission" date="2012-06" db="EMBL/GenBank/DDBJ databases">
        <title>Finished chromosome of genome of Cylindrospermum stagnale PCC 7417.</title>
        <authorList>
            <consortium name="US DOE Joint Genome Institute"/>
            <person name="Gugger M."/>
            <person name="Coursin T."/>
            <person name="Rippka R."/>
            <person name="Tandeau De Marsac N."/>
            <person name="Huntemann M."/>
            <person name="Wei C.-L."/>
            <person name="Han J."/>
            <person name="Detter J.C."/>
            <person name="Han C."/>
            <person name="Tapia R."/>
            <person name="Chen A."/>
            <person name="Kyrpides N."/>
            <person name="Mavromatis K."/>
            <person name="Markowitz V."/>
            <person name="Szeto E."/>
            <person name="Ivanova N."/>
            <person name="Pagani I."/>
            <person name="Pati A."/>
            <person name="Goodwin L."/>
            <person name="Nordberg H.P."/>
            <person name="Cantor M.N."/>
            <person name="Hua S.X."/>
            <person name="Woyke T."/>
            <person name="Kerfeld C.A."/>
        </authorList>
    </citation>
    <scope>NUCLEOTIDE SEQUENCE [LARGE SCALE GENOMIC DNA]</scope>
    <source>
        <strain evidence="3 4">PCC 7417</strain>
    </source>
</reference>
<keyword evidence="1" id="KW-0175">Coiled coil</keyword>
<evidence type="ECO:0000256" key="2">
    <source>
        <dbReference type="SAM" id="Phobius"/>
    </source>
</evidence>
<dbReference type="AlphaFoldDB" id="K9X1S7"/>
<dbReference type="EMBL" id="CP003642">
    <property type="protein sequence ID" value="AFZ26433.1"/>
    <property type="molecule type" value="Genomic_DNA"/>
</dbReference>
<keyword evidence="2" id="KW-0472">Membrane</keyword>
<dbReference type="InterPro" id="IPR007813">
    <property type="entry name" value="PilN"/>
</dbReference>
<feature type="coiled-coil region" evidence="1">
    <location>
        <begin position="56"/>
        <end position="90"/>
    </location>
</feature>
<sequence length="254" mass="27689">MYSLDINFLKDRPAYHKTSDKKPGKSVQIGDLRPVYLGLGIGLCFPALVACSWLFLQAKSSELERQTAALEQENQKLDKQIADINKIRGEAIAIKGETQALVTVFDQIRPWSAMLQDLRDRIPVPVRIENIKQIPPVVPVKGEAPTNIAGGLEINGFASSFNDVNDFLLSLEQSKFLNSSDSRIIAAELVDAPLPAGSGGSSVPIKPPKIVKYTIQSSLSEIPASQLLQELEKKGTVGLVARIRSMQQTGVISK</sequence>
<protein>
    <submittedName>
        <fullName evidence="3">Tfp pilus assembly protein PilN</fullName>
    </submittedName>
</protein>
<dbReference type="eggNOG" id="COG3166">
    <property type="taxonomic scope" value="Bacteria"/>
</dbReference>
<keyword evidence="2" id="KW-0812">Transmembrane</keyword>
<dbReference type="PANTHER" id="PTHR40278:SF1">
    <property type="entry name" value="DNA UTILIZATION PROTEIN HOFN"/>
    <property type="match status" value="1"/>
</dbReference>
<name>K9X1S7_9NOST</name>
<feature type="transmembrane region" description="Helical" evidence="2">
    <location>
        <begin position="35"/>
        <end position="56"/>
    </location>
</feature>
<dbReference type="PATRIC" id="fig|56107.3.peg.4759"/>
<gene>
    <name evidence="3" type="ORF">Cylst_4341</name>
</gene>
<dbReference type="KEGG" id="csg:Cylst_4341"/>
<dbReference type="HOGENOM" id="CLU_071789_0_0_3"/>
<dbReference type="STRING" id="56107.Cylst_4341"/>
<evidence type="ECO:0000313" key="4">
    <source>
        <dbReference type="Proteomes" id="UP000010475"/>
    </source>
</evidence>
<keyword evidence="2" id="KW-1133">Transmembrane helix</keyword>
<dbReference type="PANTHER" id="PTHR40278">
    <property type="entry name" value="DNA UTILIZATION PROTEIN HOFN"/>
    <property type="match status" value="1"/>
</dbReference>
<keyword evidence="4" id="KW-1185">Reference proteome</keyword>
<organism evidence="3 4">
    <name type="scientific">Cylindrospermum stagnale PCC 7417</name>
    <dbReference type="NCBI Taxonomy" id="56107"/>
    <lineage>
        <taxon>Bacteria</taxon>
        <taxon>Bacillati</taxon>
        <taxon>Cyanobacteriota</taxon>
        <taxon>Cyanophyceae</taxon>
        <taxon>Nostocales</taxon>
        <taxon>Nostocaceae</taxon>
        <taxon>Cylindrospermum</taxon>
    </lineage>
</organism>
<dbReference type="InterPro" id="IPR052534">
    <property type="entry name" value="Extracell_DNA_Util/SecSys_Comp"/>
</dbReference>
<evidence type="ECO:0000313" key="3">
    <source>
        <dbReference type="EMBL" id="AFZ26433.1"/>
    </source>
</evidence>